<gene>
    <name evidence="2" type="ORF">BpHYR1_019811</name>
</gene>
<evidence type="ECO:0000313" key="3">
    <source>
        <dbReference type="Proteomes" id="UP000276133"/>
    </source>
</evidence>
<evidence type="ECO:0000313" key="2">
    <source>
        <dbReference type="EMBL" id="RNA10822.1"/>
    </source>
</evidence>
<dbReference type="Proteomes" id="UP000276133">
    <property type="component" value="Unassembled WGS sequence"/>
</dbReference>
<accession>A0A3M7QHU8</accession>
<dbReference type="EMBL" id="REGN01006109">
    <property type="protein sequence ID" value="RNA10822.1"/>
    <property type="molecule type" value="Genomic_DNA"/>
</dbReference>
<keyword evidence="3" id="KW-1185">Reference proteome</keyword>
<dbReference type="AlphaFoldDB" id="A0A3M7QHU8"/>
<name>A0A3M7QHU8_BRAPC</name>
<feature type="compositionally biased region" description="Polar residues" evidence="1">
    <location>
        <begin position="50"/>
        <end position="67"/>
    </location>
</feature>
<evidence type="ECO:0000256" key="1">
    <source>
        <dbReference type="SAM" id="MobiDB-lite"/>
    </source>
</evidence>
<sequence>MYDSSFSFQVSKNTKYIVSDKGEVLPELRLLENSLDENLEQDHAEEFDTPGNSASGDYLSLSDSSVGDENDLKSAKTSKVQRPSGACKFLFDFLFDLILINNLILKLLTFV</sequence>
<proteinExistence type="predicted"/>
<reference evidence="2 3" key="1">
    <citation type="journal article" date="2018" name="Sci. Rep.">
        <title>Genomic signatures of local adaptation to the degree of environmental predictability in rotifers.</title>
        <authorList>
            <person name="Franch-Gras L."/>
            <person name="Hahn C."/>
            <person name="Garcia-Roger E.M."/>
            <person name="Carmona M.J."/>
            <person name="Serra M."/>
            <person name="Gomez A."/>
        </authorList>
    </citation>
    <scope>NUCLEOTIDE SEQUENCE [LARGE SCALE GENOMIC DNA]</scope>
    <source>
        <strain evidence="2">HYR1</strain>
    </source>
</reference>
<protein>
    <submittedName>
        <fullName evidence="2">Uncharacterized protein</fullName>
    </submittedName>
</protein>
<comment type="caution">
    <text evidence="2">The sequence shown here is derived from an EMBL/GenBank/DDBJ whole genome shotgun (WGS) entry which is preliminary data.</text>
</comment>
<organism evidence="2 3">
    <name type="scientific">Brachionus plicatilis</name>
    <name type="common">Marine rotifer</name>
    <name type="synonym">Brachionus muelleri</name>
    <dbReference type="NCBI Taxonomy" id="10195"/>
    <lineage>
        <taxon>Eukaryota</taxon>
        <taxon>Metazoa</taxon>
        <taxon>Spiralia</taxon>
        <taxon>Gnathifera</taxon>
        <taxon>Rotifera</taxon>
        <taxon>Eurotatoria</taxon>
        <taxon>Monogononta</taxon>
        <taxon>Pseudotrocha</taxon>
        <taxon>Ploima</taxon>
        <taxon>Brachionidae</taxon>
        <taxon>Brachionus</taxon>
    </lineage>
</organism>
<feature type="region of interest" description="Disordered" evidence="1">
    <location>
        <begin position="41"/>
        <end position="77"/>
    </location>
</feature>